<dbReference type="PROSITE" id="PS51832">
    <property type="entry name" value="HD_GYP"/>
    <property type="match status" value="1"/>
</dbReference>
<dbReference type="PANTHER" id="PTHR43155">
    <property type="entry name" value="CYCLIC DI-GMP PHOSPHODIESTERASE PA4108-RELATED"/>
    <property type="match status" value="1"/>
</dbReference>
<evidence type="ECO:0000313" key="2">
    <source>
        <dbReference type="EMBL" id="GAA0502207.1"/>
    </source>
</evidence>
<accession>A0ABN1BPX2</accession>
<proteinExistence type="predicted"/>
<dbReference type="InterPro" id="IPR037522">
    <property type="entry name" value="HD_GYP_dom"/>
</dbReference>
<dbReference type="EMBL" id="BAAADO010000008">
    <property type="protein sequence ID" value="GAA0502207.1"/>
    <property type="molecule type" value="Genomic_DNA"/>
</dbReference>
<dbReference type="CDD" id="cd00077">
    <property type="entry name" value="HDc"/>
    <property type="match status" value="1"/>
</dbReference>
<protein>
    <recommendedName>
        <fullName evidence="1">HD-GYP domain-containing protein</fullName>
    </recommendedName>
</protein>
<dbReference type="Pfam" id="PF13487">
    <property type="entry name" value="HD_5"/>
    <property type="match status" value="1"/>
</dbReference>
<dbReference type="PANTHER" id="PTHR43155:SF2">
    <property type="entry name" value="CYCLIC DI-GMP PHOSPHODIESTERASE PA4108"/>
    <property type="match status" value="1"/>
</dbReference>
<dbReference type="RefSeq" id="WP_343843351.1">
    <property type="nucleotide sequence ID" value="NZ_BAAADO010000008.1"/>
</dbReference>
<dbReference type="SUPFAM" id="SSF109604">
    <property type="entry name" value="HD-domain/PDEase-like"/>
    <property type="match status" value="1"/>
</dbReference>
<sequence length="358" mass="40903">MLVHPSQLKPGCIVEREVKGHTANPIISKETVVGPVHIQVLEHFGVENIEVSSYLVNGEKFTPEEKGDQQRKIEQQTDPFAVKYAQSVEKTKEMFFKWQAGNPVDLPKVREFLIPLILQAENDSGIIFSLHHHVDKENYFFHHFVAKALISAFIAKRMNLPQGDRIQTGLAAYLCDCGMAQIPKQVLNKSERLSAEEFNEVKQHPIYSYRLAEDMTALKQETKTSILQHHERMDGSGYPFRLSHQKIHLYARIIAVSDIFHAMVCERPYKPKQSPFKAVEEIQKQMIGKLDLEVVQILVAGLANFSSGTRIRLSDQRSGEIVFIEEKNPTRPMVRMDNDGEIIVLKDHPHLHIEEILA</sequence>
<dbReference type="Gene3D" id="1.10.3210.10">
    <property type="entry name" value="Hypothetical protein af1432"/>
    <property type="match status" value="1"/>
</dbReference>
<keyword evidence="3" id="KW-1185">Reference proteome</keyword>
<dbReference type="InterPro" id="IPR003607">
    <property type="entry name" value="HD/PDEase_dom"/>
</dbReference>
<feature type="domain" description="HD-GYP" evidence="1">
    <location>
        <begin position="118"/>
        <end position="314"/>
    </location>
</feature>
<evidence type="ECO:0000259" key="1">
    <source>
        <dbReference type="PROSITE" id="PS51832"/>
    </source>
</evidence>
<dbReference type="Proteomes" id="UP001500880">
    <property type="component" value="Unassembled WGS sequence"/>
</dbReference>
<reference evidence="2 3" key="1">
    <citation type="journal article" date="2019" name="Int. J. Syst. Evol. Microbiol.">
        <title>The Global Catalogue of Microorganisms (GCM) 10K type strain sequencing project: providing services to taxonomists for standard genome sequencing and annotation.</title>
        <authorList>
            <consortium name="The Broad Institute Genomics Platform"/>
            <consortium name="The Broad Institute Genome Sequencing Center for Infectious Disease"/>
            <person name="Wu L."/>
            <person name="Ma J."/>
        </authorList>
    </citation>
    <scope>NUCLEOTIDE SEQUENCE [LARGE SCALE GENOMIC DNA]</scope>
    <source>
        <strain evidence="2 3">JCM 12389</strain>
    </source>
</reference>
<evidence type="ECO:0000313" key="3">
    <source>
        <dbReference type="Proteomes" id="UP001500880"/>
    </source>
</evidence>
<comment type="caution">
    <text evidence="2">The sequence shown here is derived from an EMBL/GenBank/DDBJ whole genome shotgun (WGS) entry which is preliminary data.</text>
</comment>
<organism evidence="2 3">
    <name type="scientific">Salinibacillus aidingensis</name>
    <dbReference type="NCBI Taxonomy" id="237684"/>
    <lineage>
        <taxon>Bacteria</taxon>
        <taxon>Bacillati</taxon>
        <taxon>Bacillota</taxon>
        <taxon>Bacilli</taxon>
        <taxon>Bacillales</taxon>
        <taxon>Bacillaceae</taxon>
        <taxon>Salinibacillus</taxon>
    </lineage>
</organism>
<name>A0ABN1BPX2_9BACI</name>
<gene>
    <name evidence="2" type="ORF">GCM10008986_32250</name>
</gene>